<name>Q212S4_RHOPB</name>
<evidence type="ECO:0000313" key="2">
    <source>
        <dbReference type="EMBL" id="ABD88612.1"/>
    </source>
</evidence>
<dbReference type="KEGG" id="rpc:RPC_3069"/>
<feature type="transmembrane region" description="Helical" evidence="1">
    <location>
        <begin position="26"/>
        <end position="43"/>
    </location>
</feature>
<organism evidence="2">
    <name type="scientific">Rhodopseudomonas palustris (strain BisB18)</name>
    <dbReference type="NCBI Taxonomy" id="316056"/>
    <lineage>
        <taxon>Bacteria</taxon>
        <taxon>Pseudomonadati</taxon>
        <taxon>Pseudomonadota</taxon>
        <taxon>Alphaproteobacteria</taxon>
        <taxon>Hyphomicrobiales</taxon>
        <taxon>Nitrobacteraceae</taxon>
        <taxon>Rhodopseudomonas</taxon>
    </lineage>
</organism>
<protein>
    <recommendedName>
        <fullName evidence="3">Intracellular septation protein A</fullName>
    </recommendedName>
</protein>
<gene>
    <name evidence="2" type="ordered locus">RPC_3069</name>
</gene>
<dbReference type="EMBL" id="CP000301">
    <property type="protein sequence ID" value="ABD88612.1"/>
    <property type="molecule type" value="Genomic_DNA"/>
</dbReference>
<keyword evidence="1" id="KW-1133">Transmembrane helix</keyword>
<evidence type="ECO:0000256" key="1">
    <source>
        <dbReference type="SAM" id="Phobius"/>
    </source>
</evidence>
<dbReference type="RefSeq" id="WP_011473503.1">
    <property type="nucleotide sequence ID" value="NC_007925.1"/>
</dbReference>
<dbReference type="HOGENOM" id="CLU_092420_2_0_5"/>
<keyword evidence="1" id="KW-0812">Transmembrane</keyword>
<feature type="transmembrane region" description="Helical" evidence="1">
    <location>
        <begin position="153"/>
        <end position="173"/>
    </location>
</feature>
<feature type="transmembrane region" description="Helical" evidence="1">
    <location>
        <begin position="80"/>
        <end position="102"/>
    </location>
</feature>
<keyword evidence="1" id="KW-0472">Membrane</keyword>
<dbReference type="eggNOG" id="COG2917">
    <property type="taxonomic scope" value="Bacteria"/>
</dbReference>
<dbReference type="STRING" id="316056.RPC_3069"/>
<evidence type="ECO:0008006" key="3">
    <source>
        <dbReference type="Google" id="ProtNLM"/>
    </source>
</evidence>
<proteinExistence type="predicted"/>
<dbReference type="OrthoDB" id="3870305at2"/>
<feature type="transmembrane region" description="Helical" evidence="1">
    <location>
        <begin position="123"/>
        <end position="147"/>
    </location>
</feature>
<sequence length="191" mass="20408">MGILLALAPFFVFALVDRFGGATEGLIAAALVALALLIRGVVIRRETPKILDLGTALLFGGMALYASLGNPDWSLMGVRLRVDGGLLLIVLVSIAIGKPFTLQYAREHTEKERWANPSFVRSNYLITAVWALAFAVVVGADLILLYLTTWPHWVGISIIVAAMVAASKFTTWYPKHSRAAAAAAGESGAAE</sequence>
<reference evidence="2" key="1">
    <citation type="submission" date="2006-03" db="EMBL/GenBank/DDBJ databases">
        <title>Complete sequence of Rhodopseudomonas palustris BisB18.</title>
        <authorList>
            <consortium name="US DOE Joint Genome Institute"/>
            <person name="Copeland A."/>
            <person name="Lucas S."/>
            <person name="Lapidus A."/>
            <person name="Barry K."/>
            <person name="Detter J.C."/>
            <person name="Glavina del Rio T."/>
            <person name="Hammon N."/>
            <person name="Israni S."/>
            <person name="Dalin E."/>
            <person name="Tice H."/>
            <person name="Pitluck S."/>
            <person name="Chain P."/>
            <person name="Malfatti S."/>
            <person name="Shin M."/>
            <person name="Vergez L."/>
            <person name="Schmutz J."/>
            <person name="Larimer F."/>
            <person name="Land M."/>
            <person name="Hauser L."/>
            <person name="Pelletier D.A."/>
            <person name="Kyrpides N."/>
            <person name="Anderson I."/>
            <person name="Oda Y."/>
            <person name="Harwood C.S."/>
            <person name="Richardson P."/>
        </authorList>
    </citation>
    <scope>NUCLEOTIDE SEQUENCE [LARGE SCALE GENOMIC DNA]</scope>
    <source>
        <strain evidence="2">BisB18</strain>
    </source>
</reference>
<accession>Q212S4</accession>
<dbReference type="AlphaFoldDB" id="Q212S4"/>
<feature type="transmembrane region" description="Helical" evidence="1">
    <location>
        <begin position="50"/>
        <end position="68"/>
    </location>
</feature>